<dbReference type="EMBL" id="CAJOBH010000846">
    <property type="protein sequence ID" value="CAF3821028.1"/>
    <property type="molecule type" value="Genomic_DNA"/>
</dbReference>
<organism evidence="1 3">
    <name type="scientific">Rotaria magnacalcarata</name>
    <dbReference type="NCBI Taxonomy" id="392030"/>
    <lineage>
        <taxon>Eukaryota</taxon>
        <taxon>Metazoa</taxon>
        <taxon>Spiralia</taxon>
        <taxon>Gnathifera</taxon>
        <taxon>Rotifera</taxon>
        <taxon>Eurotatoria</taxon>
        <taxon>Bdelloidea</taxon>
        <taxon>Philodinida</taxon>
        <taxon>Philodinidae</taxon>
        <taxon>Rotaria</taxon>
    </lineage>
</organism>
<dbReference type="PANTHER" id="PTHR46954:SF1">
    <property type="entry name" value="C2H2-TYPE DOMAIN-CONTAINING PROTEIN"/>
    <property type="match status" value="1"/>
</dbReference>
<protein>
    <submittedName>
        <fullName evidence="1">Uncharacterized protein</fullName>
    </submittedName>
</protein>
<dbReference type="Proteomes" id="UP000681720">
    <property type="component" value="Unassembled WGS sequence"/>
</dbReference>
<name>A0A8S2JZG7_9BILA</name>
<proteinExistence type="predicted"/>
<accession>A0A8S2JZG7</accession>
<dbReference type="Proteomes" id="UP000681967">
    <property type="component" value="Unassembled WGS sequence"/>
</dbReference>
<dbReference type="PANTHER" id="PTHR46954">
    <property type="entry name" value="C2H2-TYPE DOMAIN-CONTAINING PROTEIN"/>
    <property type="match status" value="1"/>
</dbReference>
<comment type="caution">
    <text evidence="1">The sequence shown here is derived from an EMBL/GenBank/DDBJ whole genome shotgun (WGS) entry which is preliminary data.</text>
</comment>
<gene>
    <name evidence="1" type="ORF">BYL167_LOCUS4111</name>
    <name evidence="2" type="ORF">GIL414_LOCUS3005</name>
</gene>
<evidence type="ECO:0000313" key="3">
    <source>
        <dbReference type="Proteomes" id="UP000681967"/>
    </source>
</evidence>
<evidence type="ECO:0000313" key="1">
    <source>
        <dbReference type="EMBL" id="CAF3821028.1"/>
    </source>
</evidence>
<dbReference type="AlphaFoldDB" id="A0A8S2JZG7"/>
<evidence type="ECO:0000313" key="2">
    <source>
        <dbReference type="EMBL" id="CAF3834492.1"/>
    </source>
</evidence>
<reference evidence="1" key="1">
    <citation type="submission" date="2021-02" db="EMBL/GenBank/DDBJ databases">
        <authorList>
            <person name="Nowell W R."/>
        </authorList>
    </citation>
    <scope>NUCLEOTIDE SEQUENCE</scope>
</reference>
<sequence>MTLEYKSKQPQSVFVVWTRKSTTNQVSFTTKQPINITFDSASVADNDFKSPGAGNQQSNYEKKLKRLEQTRISQAIFRRNRKLKLKRSIEKHPSIATEYNLALYNERGQPSVEECGPSSLQDVIIEIASRGAAADSSRSSNLTAPCMNLDELVEHLKLRRFILSRSATYLRLLPRSSNSIEGKRHVRTVHVRLKRASNDEHKKHVDQYFAMNTINHLKTLADDKTRVPIGLPTARRQAPLLLHLDHKISLPDHDFVVALGHKLIPSVYAACTINNQKEVTYSGPAYISIRSGKHDSSTAETHHRNFSLLVESKDFQSVMKLHDKCKPIVIIRADGGPDENPKYSKALVAGVNLFKKYELDCLFVVSNCPGRSAYNMVERRMVPLSNQLAGLILPHDYCGTHLNDSGKTIDSTLEIQNLRRAGTFKIYTIWITSFVLQFLTLRLCVAELNVGMCSVGLLTTDFHRRPFIVSQLVQHSSKNYTTSSRDHLHISHSPQYRNNMVSRSISTVAVNSTTNPSSSNGVVVTVFSTFRVYVYYY</sequence>
<dbReference type="EMBL" id="CAJOBJ010000626">
    <property type="protein sequence ID" value="CAF3834492.1"/>
    <property type="molecule type" value="Genomic_DNA"/>
</dbReference>